<dbReference type="AlphaFoldDB" id="A0A1T4R394"/>
<dbReference type="GO" id="GO:0000287">
    <property type="term" value="F:magnesium ion binding"/>
    <property type="evidence" value="ECO:0007669"/>
    <property type="project" value="TreeGrafter"/>
</dbReference>
<dbReference type="SFLD" id="SFLDG01141">
    <property type="entry name" value="C2.B.1:_Sucrose_Phosphatase_Li"/>
    <property type="match status" value="1"/>
</dbReference>
<keyword evidence="3" id="KW-1185">Reference proteome</keyword>
<dbReference type="SFLD" id="SFLDG01140">
    <property type="entry name" value="C2.B:_Phosphomannomutase_and_P"/>
    <property type="match status" value="1"/>
</dbReference>
<evidence type="ECO:0000313" key="2">
    <source>
        <dbReference type="EMBL" id="SKA10366.1"/>
    </source>
</evidence>
<gene>
    <name evidence="2" type="ORF">SAMN04488128_102783</name>
</gene>
<dbReference type="SFLD" id="SFLDS00003">
    <property type="entry name" value="Haloacid_Dehalogenase"/>
    <property type="match status" value="1"/>
</dbReference>
<dbReference type="OrthoDB" id="9761633at2"/>
<dbReference type="STRING" id="634771.SAMN04488128_102783"/>
<dbReference type="EMBL" id="FUWZ01000002">
    <property type="protein sequence ID" value="SKA10366.1"/>
    <property type="molecule type" value="Genomic_DNA"/>
</dbReference>
<dbReference type="GO" id="GO:0005829">
    <property type="term" value="C:cytosol"/>
    <property type="evidence" value="ECO:0007669"/>
    <property type="project" value="TreeGrafter"/>
</dbReference>
<dbReference type="Gene3D" id="3.40.50.1000">
    <property type="entry name" value="HAD superfamily/HAD-like"/>
    <property type="match status" value="1"/>
</dbReference>
<dbReference type="RefSeq" id="WP_078669294.1">
    <property type="nucleotide sequence ID" value="NZ_FUWZ01000002.1"/>
</dbReference>
<evidence type="ECO:0000313" key="3">
    <source>
        <dbReference type="Proteomes" id="UP000190367"/>
    </source>
</evidence>
<organism evidence="2 3">
    <name type="scientific">Chitinophaga eiseniae</name>
    <dbReference type="NCBI Taxonomy" id="634771"/>
    <lineage>
        <taxon>Bacteria</taxon>
        <taxon>Pseudomonadati</taxon>
        <taxon>Bacteroidota</taxon>
        <taxon>Chitinophagia</taxon>
        <taxon>Chitinophagales</taxon>
        <taxon>Chitinophagaceae</taxon>
        <taxon>Chitinophaga</taxon>
    </lineage>
</organism>
<dbReference type="GO" id="GO:0016791">
    <property type="term" value="F:phosphatase activity"/>
    <property type="evidence" value="ECO:0007669"/>
    <property type="project" value="TreeGrafter"/>
</dbReference>
<dbReference type="Pfam" id="PF05116">
    <property type="entry name" value="S6PP"/>
    <property type="match status" value="1"/>
</dbReference>
<dbReference type="Proteomes" id="UP000190367">
    <property type="component" value="Unassembled WGS sequence"/>
</dbReference>
<sequence>MLLATDLDGTFLAGSAADKEQLYELVRIREDIQLVFVTGRGIRSVLALLEDPYLPRPEYIICDVGATVTHLASLISVEPVQSDIARLWPGDHVREQLKAVKGLLHQDAHQQYRCSYYYDDATDIDTAREIAESLHCDLVLSAGKYLDILPRGVNKGNTLQQLLGVLSLPHHEVLVAGDTMNDYTMYEIGFKGVVVGGAEPELLARTVGMRNVLQAGRIGTGGILEAMAWFPEFGRYL</sequence>
<dbReference type="Gene3D" id="3.90.1070.10">
    <property type="match status" value="1"/>
</dbReference>
<dbReference type="InterPro" id="IPR006379">
    <property type="entry name" value="HAD-SF_hydro_IIB"/>
</dbReference>
<accession>A0A1T4R394</accession>
<name>A0A1T4R394_9BACT</name>
<dbReference type="NCBIfam" id="TIGR01484">
    <property type="entry name" value="HAD-SF-IIB"/>
    <property type="match status" value="1"/>
</dbReference>
<dbReference type="InterPro" id="IPR006380">
    <property type="entry name" value="SPP-like_dom"/>
</dbReference>
<feature type="domain" description="Sucrose phosphatase-like" evidence="1">
    <location>
        <begin position="2"/>
        <end position="230"/>
    </location>
</feature>
<proteinExistence type="predicted"/>
<protein>
    <submittedName>
        <fullName evidence="2">HAD-superfamily hydrolase, subfamily IIB</fullName>
    </submittedName>
</protein>
<dbReference type="InterPro" id="IPR036412">
    <property type="entry name" value="HAD-like_sf"/>
</dbReference>
<reference evidence="3" key="1">
    <citation type="submission" date="2017-02" db="EMBL/GenBank/DDBJ databases">
        <authorList>
            <person name="Varghese N."/>
            <person name="Submissions S."/>
        </authorList>
    </citation>
    <scope>NUCLEOTIDE SEQUENCE [LARGE SCALE GENOMIC DNA]</scope>
    <source>
        <strain evidence="3">DSM 22224</strain>
    </source>
</reference>
<keyword evidence="2" id="KW-0378">Hydrolase</keyword>
<evidence type="ECO:0000259" key="1">
    <source>
        <dbReference type="Pfam" id="PF05116"/>
    </source>
</evidence>
<dbReference type="InterPro" id="IPR023214">
    <property type="entry name" value="HAD_sf"/>
</dbReference>
<dbReference type="PANTHER" id="PTHR10000">
    <property type="entry name" value="PHOSPHOSERINE PHOSPHATASE"/>
    <property type="match status" value="1"/>
</dbReference>
<dbReference type="PANTHER" id="PTHR10000:SF8">
    <property type="entry name" value="HAD SUPERFAMILY HYDROLASE-LIKE, TYPE 3"/>
    <property type="match status" value="1"/>
</dbReference>
<dbReference type="SUPFAM" id="SSF56784">
    <property type="entry name" value="HAD-like"/>
    <property type="match status" value="1"/>
</dbReference>